<dbReference type="InterPro" id="IPR051913">
    <property type="entry name" value="GH2_Domain-Containing"/>
</dbReference>
<dbReference type="InterPro" id="IPR013783">
    <property type="entry name" value="Ig-like_fold"/>
</dbReference>
<dbReference type="Pfam" id="PF02836">
    <property type="entry name" value="Glyco_hydro_2_C"/>
    <property type="match status" value="1"/>
</dbReference>
<dbReference type="Gene3D" id="3.20.20.80">
    <property type="entry name" value="Glycosidases"/>
    <property type="match status" value="1"/>
</dbReference>
<dbReference type="Pfam" id="PF02837">
    <property type="entry name" value="Glyco_hydro_2_N"/>
    <property type="match status" value="1"/>
</dbReference>
<evidence type="ECO:0000256" key="4">
    <source>
        <dbReference type="SAM" id="SignalP"/>
    </source>
</evidence>
<dbReference type="SUPFAM" id="SSF51445">
    <property type="entry name" value="(Trans)glycosidases"/>
    <property type="match status" value="1"/>
</dbReference>
<dbReference type="SUPFAM" id="SSF49785">
    <property type="entry name" value="Galactose-binding domain-like"/>
    <property type="match status" value="1"/>
</dbReference>
<dbReference type="EMBL" id="OKRB01000013">
    <property type="protein sequence ID" value="SPE17649.1"/>
    <property type="molecule type" value="Genomic_DNA"/>
</dbReference>
<dbReference type="PROSITE" id="PS51257">
    <property type="entry name" value="PROKAR_LIPOPROTEIN"/>
    <property type="match status" value="1"/>
</dbReference>
<dbReference type="GO" id="GO:0005975">
    <property type="term" value="P:carbohydrate metabolic process"/>
    <property type="evidence" value="ECO:0007669"/>
    <property type="project" value="InterPro"/>
</dbReference>
<protein>
    <submittedName>
        <fullName evidence="10">Beta-galactosidase</fullName>
        <ecNumber evidence="10">3.2.1.23</ecNumber>
    </submittedName>
</protein>
<dbReference type="PANTHER" id="PTHR42732">
    <property type="entry name" value="BETA-GALACTOSIDASE"/>
    <property type="match status" value="1"/>
</dbReference>
<feature type="chain" id="PRO_5014627717" evidence="4">
    <location>
        <begin position="22"/>
        <end position="804"/>
    </location>
</feature>
<evidence type="ECO:0000313" key="11">
    <source>
        <dbReference type="Proteomes" id="UP000239735"/>
    </source>
</evidence>
<proteinExistence type="inferred from homology"/>
<evidence type="ECO:0000256" key="3">
    <source>
        <dbReference type="ARBA" id="ARBA00023295"/>
    </source>
</evidence>
<organism evidence="10 11">
    <name type="scientific">Candidatus Sulfuritelmatomonas gaucii</name>
    <dbReference type="NCBI Taxonomy" id="2043161"/>
    <lineage>
        <taxon>Bacteria</taxon>
        <taxon>Pseudomonadati</taxon>
        <taxon>Acidobacteriota</taxon>
        <taxon>Terriglobia</taxon>
        <taxon>Terriglobales</taxon>
        <taxon>Acidobacteriaceae</taxon>
        <taxon>Candidatus Sulfuritelmatomonas</taxon>
    </lineage>
</organism>
<dbReference type="InterPro" id="IPR006102">
    <property type="entry name" value="Ig-like_GH2"/>
</dbReference>
<dbReference type="PRINTS" id="PR00132">
    <property type="entry name" value="GLHYDRLASE2"/>
</dbReference>
<sequence>MRMLWSIFLLGAASCCNVAWAHAQSSAGNAVQPALRSTQSFDANWQFTRGDIANAKEPAFSDSAWQTLNVPHDWSIAGPFDKSNPTGAAGAFLPAGIGWYRKHFVLPQSAAHKRIFIVFDGVMANSDVWINGTHLGRRPYGYVSFRYELTGHLRFGAGETNVLAVRCDDSEEPASRWAPGAGIYRHVHLIETGDLHVQGWGTFVSTQSVSAEHATVRVESTVINQSDTARNSFLRISLFGPEGKLAERITTPAQDVAPGSSSVFTAEIPVPHPDRWDIDHPVLYRAEVDVLDHGRAVDQDSVAFGIREFHFDPATGFWLNGRNFKIKGACLHAEYGAFGAAVPLDAWRHRLTALRRLGVNAIRTAHNPPSPDFLELCDQMGFLVMDEMFDCWTVGKNRYDYHLYFNQWSAADTRDTVLRDRNHPSIILWSAGNEIHDTPNAPLAHSILASLIQVFHQYDPTRPVTMALFRPNVSHDYDNGLADMLDVVGQNYRENEILAAHEQKLTRKIIGTENGHGREAWLALRDNPPCAGQFIWSAADYLGEAHAWPYIGNSSGLVDRTDDPHIDGLKRDSWWSATPMVRIVRRVAPGAAAPVDPGEATDPRRPRQVLFADWTPLHTSPHTETVEVYSNVEQVELMLNGKSLGTQAIHPDASPRTWQVPFVPGTLRAIATNSGRVVAADELRTAGAPAKIVLSADRRQIAPGWDHVDYIEAKVVDAHGVVVPNSDNLISFTVRGPGLVAAVDNGDNTTHEPFQANKRSAYEGRCIAFIRAQANHGSIVVTASSPGLHSGAVSLAAEAANLES</sequence>
<name>A0A2N9L341_9BACT</name>
<dbReference type="InterPro" id="IPR006103">
    <property type="entry name" value="Glyco_hydro_2_cat"/>
</dbReference>
<dbReference type="Pfam" id="PF18565">
    <property type="entry name" value="Glyco_hydro2_C5"/>
    <property type="match status" value="1"/>
</dbReference>
<dbReference type="InterPro" id="IPR006104">
    <property type="entry name" value="Glyco_hydro_2_N"/>
</dbReference>
<feature type="domain" description="Glycoside hydrolase family 2 immunoglobulin-like beta-sandwich" evidence="5">
    <location>
        <begin position="204"/>
        <end position="307"/>
    </location>
</feature>
<evidence type="ECO:0000259" key="9">
    <source>
        <dbReference type="Pfam" id="PF18565"/>
    </source>
</evidence>
<accession>A0A2N9L341</accession>
<dbReference type="Proteomes" id="UP000239735">
    <property type="component" value="Unassembled WGS sequence"/>
</dbReference>
<reference evidence="11" key="1">
    <citation type="submission" date="2018-02" db="EMBL/GenBank/DDBJ databases">
        <authorList>
            <person name="Hausmann B."/>
        </authorList>
    </citation>
    <scope>NUCLEOTIDE SEQUENCE [LARGE SCALE GENOMIC DNA]</scope>
    <source>
        <strain evidence="11">Peat soil MAG SbA5</strain>
    </source>
</reference>
<dbReference type="InterPro" id="IPR032311">
    <property type="entry name" value="DUF4982"/>
</dbReference>
<keyword evidence="4" id="KW-0732">Signal</keyword>
<feature type="domain" description="Glycosyl hydrolases family 2 sugar binding" evidence="7">
    <location>
        <begin position="40"/>
        <end position="191"/>
    </location>
</feature>
<dbReference type="EC" id="3.2.1.23" evidence="10"/>
<evidence type="ECO:0000259" key="5">
    <source>
        <dbReference type="Pfam" id="PF00703"/>
    </source>
</evidence>
<evidence type="ECO:0000256" key="1">
    <source>
        <dbReference type="ARBA" id="ARBA00007401"/>
    </source>
</evidence>
<evidence type="ECO:0000259" key="8">
    <source>
        <dbReference type="Pfam" id="PF16355"/>
    </source>
</evidence>
<feature type="domain" description="DUF4982" evidence="8">
    <location>
        <begin position="625"/>
        <end position="679"/>
    </location>
</feature>
<dbReference type="Gene3D" id="2.60.40.10">
    <property type="entry name" value="Immunoglobulins"/>
    <property type="match status" value="3"/>
</dbReference>
<dbReference type="Pfam" id="PF16355">
    <property type="entry name" value="DUF4982"/>
    <property type="match status" value="1"/>
</dbReference>
<evidence type="ECO:0000313" key="10">
    <source>
        <dbReference type="EMBL" id="SPE17649.1"/>
    </source>
</evidence>
<comment type="similarity">
    <text evidence="1">Belongs to the glycosyl hydrolase 2 family.</text>
</comment>
<gene>
    <name evidence="10" type="ORF">SBA5_110009</name>
</gene>
<dbReference type="InterPro" id="IPR036156">
    <property type="entry name" value="Beta-gal/glucu_dom_sf"/>
</dbReference>
<feature type="domain" description="Glycoside hydrolase family 2 catalytic" evidence="6">
    <location>
        <begin position="317"/>
        <end position="516"/>
    </location>
</feature>
<dbReference type="InterPro" id="IPR006101">
    <property type="entry name" value="Glyco_hydro_2"/>
</dbReference>
<feature type="domain" description="Glycoside hydrolase family 2" evidence="9">
    <location>
        <begin position="692"/>
        <end position="793"/>
    </location>
</feature>
<dbReference type="GO" id="GO:0004565">
    <property type="term" value="F:beta-galactosidase activity"/>
    <property type="evidence" value="ECO:0007669"/>
    <property type="project" value="UniProtKB-EC"/>
</dbReference>
<dbReference type="PROSITE" id="PS00608">
    <property type="entry name" value="GLYCOSYL_HYDROL_F2_2"/>
    <property type="match status" value="1"/>
</dbReference>
<dbReference type="Gene3D" id="2.60.120.260">
    <property type="entry name" value="Galactose-binding domain-like"/>
    <property type="match status" value="1"/>
</dbReference>
<dbReference type="AlphaFoldDB" id="A0A2N9L341"/>
<dbReference type="PANTHER" id="PTHR42732:SF1">
    <property type="entry name" value="BETA-MANNOSIDASE"/>
    <property type="match status" value="1"/>
</dbReference>
<keyword evidence="2 10" id="KW-0378">Hydrolase</keyword>
<evidence type="ECO:0000256" key="2">
    <source>
        <dbReference type="ARBA" id="ARBA00022801"/>
    </source>
</evidence>
<dbReference type="InterPro" id="IPR023232">
    <property type="entry name" value="Glyco_hydro_2_AS"/>
</dbReference>
<dbReference type="InterPro" id="IPR008979">
    <property type="entry name" value="Galactose-bd-like_sf"/>
</dbReference>
<feature type="signal peptide" evidence="4">
    <location>
        <begin position="1"/>
        <end position="21"/>
    </location>
</feature>
<dbReference type="InterPro" id="IPR017853">
    <property type="entry name" value="GH"/>
</dbReference>
<evidence type="ECO:0000259" key="7">
    <source>
        <dbReference type="Pfam" id="PF02837"/>
    </source>
</evidence>
<dbReference type="SUPFAM" id="SSF49303">
    <property type="entry name" value="beta-Galactosidase/glucuronidase domain"/>
    <property type="match status" value="1"/>
</dbReference>
<dbReference type="InterPro" id="IPR040605">
    <property type="entry name" value="Glyco_hydro2_dom5"/>
</dbReference>
<keyword evidence="3 10" id="KW-0326">Glycosidase</keyword>
<evidence type="ECO:0000259" key="6">
    <source>
        <dbReference type="Pfam" id="PF02836"/>
    </source>
</evidence>
<dbReference type="Pfam" id="PF00703">
    <property type="entry name" value="Glyco_hydro_2"/>
    <property type="match status" value="1"/>
</dbReference>